<dbReference type="Proteomes" id="UP001419084">
    <property type="component" value="Unassembled WGS sequence"/>
</dbReference>
<evidence type="ECO:0008006" key="4">
    <source>
        <dbReference type="Google" id="ProtNLM"/>
    </source>
</evidence>
<feature type="transmembrane region" description="Helical" evidence="1">
    <location>
        <begin position="7"/>
        <end position="31"/>
    </location>
</feature>
<feature type="transmembrane region" description="Helical" evidence="1">
    <location>
        <begin position="51"/>
        <end position="77"/>
    </location>
</feature>
<name>A0ABQ5MA71_9FIRM</name>
<keyword evidence="1" id="KW-0472">Membrane</keyword>
<keyword evidence="1" id="KW-0812">Transmembrane</keyword>
<comment type="caution">
    <text evidence="2">The sequence shown here is derived from an EMBL/GenBank/DDBJ whole genome shotgun (WGS) entry which is preliminary data.</text>
</comment>
<organism evidence="2 3">
    <name type="scientific">Lacrimispora amygdalina</name>
    <dbReference type="NCBI Taxonomy" id="253257"/>
    <lineage>
        <taxon>Bacteria</taxon>
        <taxon>Bacillati</taxon>
        <taxon>Bacillota</taxon>
        <taxon>Clostridia</taxon>
        <taxon>Lachnospirales</taxon>
        <taxon>Lachnospiraceae</taxon>
        <taxon>Lacrimispora</taxon>
    </lineage>
</organism>
<feature type="transmembrane region" description="Helical" evidence="1">
    <location>
        <begin position="113"/>
        <end position="135"/>
    </location>
</feature>
<dbReference type="Pfam" id="PF18936">
    <property type="entry name" value="DUF5684"/>
    <property type="match status" value="1"/>
</dbReference>
<dbReference type="EMBL" id="BRPJ01000074">
    <property type="protein sequence ID" value="GLB31685.1"/>
    <property type="molecule type" value="Genomic_DNA"/>
</dbReference>
<sequence length="145" mass="16296">MYNLYRVFAVFGIILFIIVLAVLIFLLITNWRIFSKAGKPGWAALVPFYNAYIMSDIAFGNANYFIAIMFLWVMVFIGRITEIGILRSLVSLLSLVLYIIYCTKISKAFGKSSGFTVGLVLLPLIFFPILGFGSAEYIGPQKIKN</sequence>
<keyword evidence="3" id="KW-1185">Reference proteome</keyword>
<dbReference type="RefSeq" id="WP_288828598.1">
    <property type="nucleotide sequence ID" value="NZ_BRPJ01000074.1"/>
</dbReference>
<reference evidence="2 3" key="1">
    <citation type="journal article" date="2024" name="Int. J. Syst. Evol. Microbiol.">
        <title>Lacrimispora brassicae sp. nov. isolated from fermented cabbage, and proposal of Clostridium indicum Gundawar et al. 2019 and Clostridium methoxybenzovorans Mechichi et al. 1999 as heterotypic synonyms of Lacrimispora amygdalina (Parshina et al. 2003) Haas and Blanchard 2020 and Lacrimispora indolis (McClung and McCoy 1957) Haas and Blanchard 2020, respectively.</title>
        <authorList>
            <person name="Kobayashi H."/>
            <person name="Tanizawa Y."/>
            <person name="Sakamoto M."/>
            <person name="Ohkuma M."/>
            <person name="Tohno M."/>
        </authorList>
    </citation>
    <scope>NUCLEOTIDE SEQUENCE [LARGE SCALE GENOMIC DNA]</scope>
    <source>
        <strain evidence="2 3">DSM 12857</strain>
    </source>
</reference>
<protein>
    <recommendedName>
        <fullName evidence="4">Signal peptidase I</fullName>
    </recommendedName>
</protein>
<proteinExistence type="predicted"/>
<evidence type="ECO:0000256" key="1">
    <source>
        <dbReference type="SAM" id="Phobius"/>
    </source>
</evidence>
<evidence type="ECO:0000313" key="2">
    <source>
        <dbReference type="EMBL" id="GLB31685.1"/>
    </source>
</evidence>
<dbReference type="InterPro" id="IPR043739">
    <property type="entry name" value="DUF5684"/>
</dbReference>
<evidence type="ECO:0000313" key="3">
    <source>
        <dbReference type="Proteomes" id="UP001419084"/>
    </source>
</evidence>
<keyword evidence="1" id="KW-1133">Transmembrane helix</keyword>
<feature type="transmembrane region" description="Helical" evidence="1">
    <location>
        <begin position="84"/>
        <end position="101"/>
    </location>
</feature>
<accession>A0ABQ5MA71</accession>
<gene>
    <name evidence="2" type="ORF">LAD12857_36080</name>
</gene>